<dbReference type="SUPFAM" id="SSF55729">
    <property type="entry name" value="Acyl-CoA N-acyltransferases (Nat)"/>
    <property type="match status" value="1"/>
</dbReference>
<dbReference type="InterPro" id="IPR016181">
    <property type="entry name" value="Acyl_CoA_acyltransferase"/>
</dbReference>
<dbReference type="OrthoDB" id="2744543at2759"/>
<dbReference type="CDD" id="cd04301">
    <property type="entry name" value="NAT_SF"/>
    <property type="match status" value="1"/>
</dbReference>
<reference evidence="2 3" key="1">
    <citation type="journal article" date="2017" name="Mol. Ecol.">
        <title>Comparative and population genomic landscape of Phellinus noxius: A hypervariable fungus causing root rot in trees.</title>
        <authorList>
            <person name="Chung C.L."/>
            <person name="Lee T.J."/>
            <person name="Akiba M."/>
            <person name="Lee H.H."/>
            <person name="Kuo T.H."/>
            <person name="Liu D."/>
            <person name="Ke H.M."/>
            <person name="Yokoi T."/>
            <person name="Roa M.B."/>
            <person name="Lu M.J."/>
            <person name="Chang Y.Y."/>
            <person name="Ann P.J."/>
            <person name="Tsai J.N."/>
            <person name="Chen C.Y."/>
            <person name="Tzean S.S."/>
            <person name="Ota Y."/>
            <person name="Hattori T."/>
            <person name="Sahashi N."/>
            <person name="Liou R.F."/>
            <person name="Kikuchi T."/>
            <person name="Tsai I.J."/>
        </authorList>
    </citation>
    <scope>NUCLEOTIDE SEQUENCE [LARGE SCALE GENOMIC DNA]</scope>
    <source>
        <strain evidence="2 3">FFPRI411160</strain>
    </source>
</reference>
<name>A0A286UNX7_9AGAM</name>
<dbReference type="Pfam" id="PF00583">
    <property type="entry name" value="Acetyltransf_1"/>
    <property type="match status" value="1"/>
</dbReference>
<feature type="domain" description="N-acetyltransferase" evidence="1">
    <location>
        <begin position="103"/>
        <end position="257"/>
    </location>
</feature>
<dbReference type="PANTHER" id="PTHR42791">
    <property type="entry name" value="GNAT FAMILY ACETYLTRANSFERASE"/>
    <property type="match status" value="1"/>
</dbReference>
<keyword evidence="3" id="KW-1185">Reference proteome</keyword>
<dbReference type="GO" id="GO:0016747">
    <property type="term" value="F:acyltransferase activity, transferring groups other than amino-acyl groups"/>
    <property type="evidence" value="ECO:0007669"/>
    <property type="project" value="InterPro"/>
</dbReference>
<dbReference type="Proteomes" id="UP000217199">
    <property type="component" value="Unassembled WGS sequence"/>
</dbReference>
<dbReference type="Gene3D" id="3.40.630.30">
    <property type="match status" value="1"/>
</dbReference>
<dbReference type="STRING" id="2282107.A0A286UNX7"/>
<dbReference type="EMBL" id="NBII01000003">
    <property type="protein sequence ID" value="PAV21307.1"/>
    <property type="molecule type" value="Genomic_DNA"/>
</dbReference>
<dbReference type="InParanoid" id="A0A286UNX7"/>
<dbReference type="InterPro" id="IPR052523">
    <property type="entry name" value="Trichothecene_AcTrans"/>
</dbReference>
<accession>A0A286UNX7</accession>
<organism evidence="2 3">
    <name type="scientific">Pyrrhoderma noxium</name>
    <dbReference type="NCBI Taxonomy" id="2282107"/>
    <lineage>
        <taxon>Eukaryota</taxon>
        <taxon>Fungi</taxon>
        <taxon>Dikarya</taxon>
        <taxon>Basidiomycota</taxon>
        <taxon>Agaricomycotina</taxon>
        <taxon>Agaricomycetes</taxon>
        <taxon>Hymenochaetales</taxon>
        <taxon>Hymenochaetaceae</taxon>
        <taxon>Pyrrhoderma</taxon>
    </lineage>
</organism>
<sequence>MMNWGRGNGSILNSLPSLSPLVNPNDTHSEKLFELKDEVPLVVPLLSEHLDNAYVTFAEAFENDPLVVYLTDGRGPFPPLNKPLFKRLWKAKFSLFLKHNIGLTINAGESNILVTPAASDRAPTPPSDKLKESFFNFLSNTYFLFNYKHLRRRYHELELKVKAAIKDNLGDSVEETVYIDGLATKPAAQGQGYASALMRAVLFTADIRNRSVYLFTGNSNNIAFYETFGYKAVTQFELGKDDPSWEETPVIVTMMIRSPLAV</sequence>
<protein>
    <recommendedName>
        <fullName evidence="1">N-acetyltransferase domain-containing protein</fullName>
    </recommendedName>
</protein>
<dbReference type="PROSITE" id="PS51186">
    <property type="entry name" value="GNAT"/>
    <property type="match status" value="1"/>
</dbReference>
<proteinExistence type="predicted"/>
<evidence type="ECO:0000313" key="3">
    <source>
        <dbReference type="Proteomes" id="UP000217199"/>
    </source>
</evidence>
<evidence type="ECO:0000259" key="1">
    <source>
        <dbReference type="PROSITE" id="PS51186"/>
    </source>
</evidence>
<comment type="caution">
    <text evidence="2">The sequence shown here is derived from an EMBL/GenBank/DDBJ whole genome shotgun (WGS) entry which is preliminary data.</text>
</comment>
<dbReference type="PANTHER" id="PTHR42791:SF1">
    <property type="entry name" value="N-ACETYLTRANSFERASE DOMAIN-CONTAINING PROTEIN"/>
    <property type="match status" value="1"/>
</dbReference>
<gene>
    <name evidence="2" type="ORF">PNOK_0393400</name>
</gene>
<dbReference type="InterPro" id="IPR000182">
    <property type="entry name" value="GNAT_dom"/>
</dbReference>
<evidence type="ECO:0000313" key="2">
    <source>
        <dbReference type="EMBL" id="PAV21307.1"/>
    </source>
</evidence>
<dbReference type="AlphaFoldDB" id="A0A286UNX7"/>